<dbReference type="GO" id="GO:0005886">
    <property type="term" value="C:plasma membrane"/>
    <property type="evidence" value="ECO:0007669"/>
    <property type="project" value="TreeGrafter"/>
</dbReference>
<keyword evidence="4" id="KW-1185">Reference proteome</keyword>
<dbReference type="STRING" id="989403.SAMN05421798_10994"/>
<dbReference type="InterPro" id="IPR036188">
    <property type="entry name" value="FAD/NAD-bd_sf"/>
</dbReference>
<comment type="caution">
    <text evidence="3">The sequence shown here is derived from an EMBL/GenBank/DDBJ whole genome shotgun (WGS) entry which is preliminary data.</text>
</comment>
<dbReference type="GO" id="GO:0004324">
    <property type="term" value="F:ferredoxin-NADP+ reductase activity"/>
    <property type="evidence" value="ECO:0007669"/>
    <property type="project" value="UniProtKB-EC"/>
</dbReference>
<dbReference type="GO" id="GO:0050660">
    <property type="term" value="F:flavin adenine dinucleotide binding"/>
    <property type="evidence" value="ECO:0007669"/>
    <property type="project" value="TreeGrafter"/>
</dbReference>
<dbReference type="AlphaFoldDB" id="A0A165ZFT5"/>
<sequence length="580" mass="63609">MTNKLNLSRRQLFGAAGGILGTAALSSLPTQAGVVEQNPRKAAPGEFTVEQHKTDVLIIGGGMAGLFAAVNAHDNGAHVTMVSKGRLGASGLTPHAKRFYSFDKDNSTMSVDDFVKNISKSSVYTNNPVFTRQLAEHSAERIYDLKKWGFFNSPLYNESFMRPINEREIPLHERVMITHLLKEKGRVVGASGFSLNENKVIHFHTKTTILCTGAGAFKPNGYPISDLTHDGTIMAYKIGAKVTGKEWNDGRLTTAEDSGSSYDNWNGRTEQMPSVIAEDITYHHSMALNYEAYTKGGPVTARTPEKMEHTSEDDAPHAPEGYRSFDPAPAPDETGGLLGLTKNMTSTAPDPNRELVGGSTAGMAMHKAEGLVPIDEAGLTTLPGLYAAGDALGSYMQGCIFNQMGAPITGSAVQGAIAGEAAAKASKDAKDLFASHQQLKRVQQEMLAPLVRERGYSPAWVTQVLQGVMIPNFVLYMKKERMMQGALAYVEELRDHHVPMLVADDLHRLRLAHETENMIITAEMKLKASIMRTESRCGHYRLDYPEVDIENWQAWINMWQDEKGGMQFEKQNFDAWPASG</sequence>
<dbReference type="Proteomes" id="UP000076577">
    <property type="component" value="Unassembled WGS sequence"/>
</dbReference>
<name>A0A165ZFT5_9HYPH</name>
<dbReference type="SUPFAM" id="SSF51905">
    <property type="entry name" value="FAD/NAD(P)-binding domain"/>
    <property type="match status" value="1"/>
</dbReference>
<evidence type="ECO:0000259" key="2">
    <source>
        <dbReference type="Pfam" id="PF02910"/>
    </source>
</evidence>
<keyword evidence="3" id="KW-0560">Oxidoreductase</keyword>
<dbReference type="GO" id="GO:0009055">
    <property type="term" value="F:electron transfer activity"/>
    <property type="evidence" value="ECO:0007669"/>
    <property type="project" value="TreeGrafter"/>
</dbReference>
<reference evidence="3 4" key="1">
    <citation type="journal article" date="2016" name="Front. Microbiol.">
        <title>Comparative Genomic Analysis Reveals a Diverse Repertoire of Genes Involved in Prokaryote-Eukaryote Interactions within the Pseudovibrio Genus.</title>
        <authorList>
            <person name="Romano S."/>
            <person name="Fernandez-Guerra A."/>
            <person name="Reen F.J."/>
            <person name="Glockner F.O."/>
            <person name="Crowley S.P."/>
            <person name="O'Sullivan O."/>
            <person name="Cotter P.D."/>
            <person name="Adams C."/>
            <person name="Dobson A.D."/>
            <person name="O'Gara F."/>
        </authorList>
    </citation>
    <scope>NUCLEOTIDE SEQUENCE [LARGE SCALE GENOMIC DNA]</scope>
    <source>
        <strain evidence="3 4">Ad2</strain>
    </source>
</reference>
<dbReference type="Pfam" id="PF02910">
    <property type="entry name" value="Succ_DH_flav_C"/>
    <property type="match status" value="1"/>
</dbReference>
<dbReference type="InterPro" id="IPR006311">
    <property type="entry name" value="TAT_signal"/>
</dbReference>
<evidence type="ECO:0000313" key="3">
    <source>
        <dbReference type="EMBL" id="KZL19848.1"/>
    </source>
</evidence>
<dbReference type="PRINTS" id="PR00368">
    <property type="entry name" value="FADPNR"/>
</dbReference>
<dbReference type="InterPro" id="IPR030664">
    <property type="entry name" value="SdhA/FrdA/AprA"/>
</dbReference>
<dbReference type="Gene3D" id="3.50.50.60">
    <property type="entry name" value="FAD/NAD(P)-binding domain"/>
    <property type="match status" value="2"/>
</dbReference>
<dbReference type="SUPFAM" id="SSF46977">
    <property type="entry name" value="Succinate dehydrogenase/fumarate reductase flavoprotein C-terminal domain"/>
    <property type="match status" value="1"/>
</dbReference>
<dbReference type="GO" id="GO:0000104">
    <property type="term" value="F:succinate dehydrogenase activity"/>
    <property type="evidence" value="ECO:0007669"/>
    <property type="project" value="TreeGrafter"/>
</dbReference>
<protein>
    <submittedName>
        <fullName evidence="3">Ferredoxin--NADP reductase</fullName>
        <ecNumber evidence="3">1.18.1.2</ecNumber>
    </submittedName>
</protein>
<dbReference type="PANTHER" id="PTHR11632:SF51">
    <property type="entry name" value="SUCCINATE DEHYDROGENASE [UBIQUINONE] FLAVOPROTEIN SUBUNIT, MITOCHONDRIAL"/>
    <property type="match status" value="1"/>
</dbReference>
<dbReference type="InterPro" id="IPR015939">
    <property type="entry name" value="Fum_Rdtase/Succ_DH_flav-like_C"/>
</dbReference>
<gene>
    <name evidence="3" type="ORF">PsAD2_01670</name>
</gene>
<evidence type="ECO:0000256" key="1">
    <source>
        <dbReference type="SAM" id="MobiDB-lite"/>
    </source>
</evidence>
<dbReference type="PRINTS" id="PR00411">
    <property type="entry name" value="PNDRDTASEI"/>
</dbReference>
<proteinExistence type="predicted"/>
<feature type="region of interest" description="Disordered" evidence="1">
    <location>
        <begin position="300"/>
        <end position="328"/>
    </location>
</feature>
<dbReference type="PROSITE" id="PS51318">
    <property type="entry name" value="TAT"/>
    <property type="match status" value="1"/>
</dbReference>
<dbReference type="OrthoDB" id="9805351at2"/>
<dbReference type="PIRSF" id="PIRSF000171">
    <property type="entry name" value="SDHA_APRA_LASPO"/>
    <property type="match status" value="1"/>
</dbReference>
<accession>A0A165ZFT5</accession>
<dbReference type="InterPro" id="IPR037099">
    <property type="entry name" value="Fum_R/Succ_DH_flav-like_C_sf"/>
</dbReference>
<dbReference type="PANTHER" id="PTHR11632">
    <property type="entry name" value="SUCCINATE DEHYDROGENASE 2 FLAVOPROTEIN SUBUNIT"/>
    <property type="match status" value="1"/>
</dbReference>
<dbReference type="EC" id="1.18.1.2" evidence="3"/>
<dbReference type="Pfam" id="PF12831">
    <property type="entry name" value="FAD_oxidored"/>
    <property type="match status" value="1"/>
</dbReference>
<dbReference type="EMBL" id="LMCB01000012">
    <property type="protein sequence ID" value="KZL19848.1"/>
    <property type="molecule type" value="Genomic_DNA"/>
</dbReference>
<feature type="domain" description="Fumarate reductase/succinate dehydrogenase flavoprotein-like C-terminal" evidence="2">
    <location>
        <begin position="466"/>
        <end position="571"/>
    </location>
</feature>
<organism evidence="3 4">
    <name type="scientific">Pseudovibrio axinellae</name>
    <dbReference type="NCBI Taxonomy" id="989403"/>
    <lineage>
        <taxon>Bacteria</taxon>
        <taxon>Pseudomonadati</taxon>
        <taxon>Pseudomonadota</taxon>
        <taxon>Alphaproteobacteria</taxon>
        <taxon>Hyphomicrobiales</taxon>
        <taxon>Stappiaceae</taxon>
        <taxon>Pseudovibrio</taxon>
    </lineage>
</organism>
<feature type="compositionally biased region" description="Basic and acidic residues" evidence="1">
    <location>
        <begin position="303"/>
        <end position="317"/>
    </location>
</feature>
<dbReference type="RefSeq" id="WP_068004795.1">
    <property type="nucleotide sequence ID" value="NZ_FOFM01000009.1"/>
</dbReference>
<dbReference type="GO" id="GO:0009061">
    <property type="term" value="P:anaerobic respiration"/>
    <property type="evidence" value="ECO:0007669"/>
    <property type="project" value="TreeGrafter"/>
</dbReference>
<dbReference type="PATRIC" id="fig|989403.3.peg.1774"/>
<evidence type="ECO:0000313" key="4">
    <source>
        <dbReference type="Proteomes" id="UP000076577"/>
    </source>
</evidence>